<dbReference type="InterPro" id="IPR022002">
    <property type="entry name" value="ChsH2_Znr"/>
</dbReference>
<name>A6W2Z6_MARMS</name>
<dbReference type="STRING" id="400668.Mmwyl1_4179"/>
<feature type="domain" description="ChsH2 rubredoxin-like zinc ribbon" evidence="2">
    <location>
        <begin position="24"/>
        <end position="59"/>
    </location>
</feature>
<dbReference type="PANTHER" id="PTHR34075">
    <property type="entry name" value="BLR3430 PROTEIN"/>
    <property type="match status" value="1"/>
</dbReference>
<dbReference type="PANTHER" id="PTHR34075:SF5">
    <property type="entry name" value="BLR3430 PROTEIN"/>
    <property type="match status" value="1"/>
</dbReference>
<accession>A6W2Z6</accession>
<proteinExistence type="predicted"/>
<dbReference type="InterPro" id="IPR012340">
    <property type="entry name" value="NA-bd_OB-fold"/>
</dbReference>
<evidence type="ECO:0000259" key="1">
    <source>
        <dbReference type="Pfam" id="PF01796"/>
    </source>
</evidence>
<gene>
    <name evidence="3" type="ordered locus">Mmwyl1_4179</name>
</gene>
<evidence type="ECO:0008006" key="4">
    <source>
        <dbReference type="Google" id="ProtNLM"/>
    </source>
</evidence>
<dbReference type="Pfam" id="PF12172">
    <property type="entry name" value="zf-ChsH2"/>
    <property type="match status" value="1"/>
</dbReference>
<evidence type="ECO:0000313" key="3">
    <source>
        <dbReference type="EMBL" id="ABR73075.1"/>
    </source>
</evidence>
<dbReference type="Pfam" id="PF01796">
    <property type="entry name" value="OB_ChsH2_C"/>
    <property type="match status" value="1"/>
</dbReference>
<dbReference type="Gene3D" id="6.10.30.10">
    <property type="match status" value="1"/>
</dbReference>
<organism evidence="3">
    <name type="scientific">Marinomonas sp. (strain MWYL1)</name>
    <dbReference type="NCBI Taxonomy" id="400668"/>
    <lineage>
        <taxon>Bacteria</taxon>
        <taxon>Pseudomonadati</taxon>
        <taxon>Pseudomonadota</taxon>
        <taxon>Gammaproteobacteria</taxon>
        <taxon>Oceanospirillales</taxon>
        <taxon>Oceanospirillaceae</taxon>
        <taxon>Marinomonas</taxon>
    </lineage>
</organism>
<dbReference type="KEGG" id="mmw:Mmwyl1_4179"/>
<dbReference type="InterPro" id="IPR052513">
    <property type="entry name" value="Thioester_dehydratase-like"/>
</dbReference>
<dbReference type="EMBL" id="CP000749">
    <property type="protein sequence ID" value="ABR73075.1"/>
    <property type="molecule type" value="Genomic_DNA"/>
</dbReference>
<dbReference type="eggNOG" id="COG1545">
    <property type="taxonomic scope" value="Bacteria"/>
</dbReference>
<reference evidence="3" key="1">
    <citation type="submission" date="2007-06" db="EMBL/GenBank/DDBJ databases">
        <title>Complete sequence of Marinomonas sp. MWYL1.</title>
        <authorList>
            <consortium name="US DOE Joint Genome Institute"/>
            <person name="Copeland A."/>
            <person name="Lucas S."/>
            <person name="Lapidus A."/>
            <person name="Barry K."/>
            <person name="Glavina del Rio T."/>
            <person name="Dalin E."/>
            <person name="Tice H."/>
            <person name="Pitluck S."/>
            <person name="Kiss H."/>
            <person name="Brettin T."/>
            <person name="Bruce D."/>
            <person name="Detter J.C."/>
            <person name="Han C."/>
            <person name="Schmutz J."/>
            <person name="Larimer F."/>
            <person name="Land M."/>
            <person name="Hauser L."/>
            <person name="Kyrpides N."/>
            <person name="Kim E."/>
            <person name="Johnston A.W.B."/>
            <person name="Todd J.D."/>
            <person name="Rogers R."/>
            <person name="Wexler M."/>
            <person name="Bond P.L."/>
            <person name="Li Y."/>
            <person name="Richardson P."/>
        </authorList>
    </citation>
    <scope>NUCLEOTIDE SEQUENCE [LARGE SCALE GENOMIC DNA]</scope>
    <source>
        <strain evidence="3">MWYL1</strain>
    </source>
</reference>
<dbReference type="HOGENOM" id="CLU_119412_1_2_6"/>
<feature type="domain" description="ChsH2 C-terminal OB-fold" evidence="1">
    <location>
        <begin position="61"/>
        <end position="120"/>
    </location>
</feature>
<dbReference type="SUPFAM" id="SSF50249">
    <property type="entry name" value="Nucleic acid-binding proteins"/>
    <property type="match status" value="1"/>
</dbReference>
<protein>
    <recommendedName>
        <fullName evidence="4">DNA-binding protein</fullName>
    </recommendedName>
</protein>
<sequence length="145" mass="16331">MKSFDFAPLKVPGPTKIPLTEPFWQAAANGELHTQYCECCQSYVFYPREICPFCWSDQLTWRQVSGQATIKTHTTIWKPGHPGWSAVTPYTVGIIQLDEGPSMLALLLLEPEQLEVGRAVCFKTINIGGQLMPAFTIPEDNYHDK</sequence>
<dbReference type="AlphaFoldDB" id="A6W2Z6"/>
<dbReference type="InterPro" id="IPR002878">
    <property type="entry name" value="ChsH2_C"/>
</dbReference>
<dbReference type="OrthoDB" id="3182121at2"/>
<evidence type="ECO:0000259" key="2">
    <source>
        <dbReference type="Pfam" id="PF12172"/>
    </source>
</evidence>